<evidence type="ECO:0000256" key="1">
    <source>
        <dbReference type="SAM" id="MobiDB-lite"/>
    </source>
</evidence>
<organism evidence="3 4">
    <name type="scientific">Cymbomonas tetramitiformis</name>
    <dbReference type="NCBI Taxonomy" id="36881"/>
    <lineage>
        <taxon>Eukaryota</taxon>
        <taxon>Viridiplantae</taxon>
        <taxon>Chlorophyta</taxon>
        <taxon>Pyramimonadophyceae</taxon>
        <taxon>Pyramimonadales</taxon>
        <taxon>Pyramimonadaceae</taxon>
        <taxon>Cymbomonas</taxon>
    </lineage>
</organism>
<protein>
    <recommendedName>
        <fullName evidence="2">Fibronectin type-III domain-containing protein</fullName>
    </recommendedName>
</protein>
<dbReference type="EMBL" id="LGRX02029280">
    <property type="protein sequence ID" value="KAK3247040.1"/>
    <property type="molecule type" value="Genomic_DNA"/>
</dbReference>
<evidence type="ECO:0000259" key="2">
    <source>
        <dbReference type="PROSITE" id="PS50853"/>
    </source>
</evidence>
<feature type="region of interest" description="Disordered" evidence="1">
    <location>
        <begin position="137"/>
        <end position="171"/>
    </location>
</feature>
<comment type="caution">
    <text evidence="3">The sequence shown here is derived from an EMBL/GenBank/DDBJ whole genome shotgun (WGS) entry which is preliminary data.</text>
</comment>
<dbReference type="InterPro" id="IPR003961">
    <property type="entry name" value="FN3_dom"/>
</dbReference>
<dbReference type="CDD" id="cd00063">
    <property type="entry name" value="FN3"/>
    <property type="match status" value="1"/>
</dbReference>
<dbReference type="PROSITE" id="PS50853">
    <property type="entry name" value="FN3"/>
    <property type="match status" value="1"/>
</dbReference>
<sequence>MELGKSWAEWVGGSATFQGEFVGNCKDYARTAAKKQIAGPKHKVASTPPIDIWACMFDGSLFTSELDASGYFPGSRPHFPPPLASGKRKGEKRRKAKKKGRGLLQSPVQPQVPPLPVPGMTGPDCMSAKPAKRGLWGFLSGTARDPGCPPPPPPPVPPPPLRPPEPPLPPEPVLPTWLERNQPWAQFTQGFLQRPAVAALWAPAVLTRLLFVPRSPVRVAALAGPQRTPERMHRGGSLVRHVRARHNISAPHIERHSRDVDPTLRQDVTRWPSEPIIGMVIWNTDIGQADRHRTTTPYFEAAKKLQRMYDAHVVHLVTNMELLEVLRERCPEFEWRVVRDDSTPLAQAAGLELLRQADALVAATAHAWAPLTMILGRTGTMPPYVMVDAAPYEVEVGPNPKFRTPEACTYTPTRLQQQMWRKGNSTRKTKEVTGQIEELDSTLARQSSLAMKKSGKLQQKAMLEEELQRLELAKWEEVGGEQLLEEVQGAQRVLDIEAEEELRKQEAEGTLPELPLPAAPTGVRIVSFSRTSLHVEWDLAYVPGFMRYELEIGYLPAGSEQCGVEQQSAMALVEGGDGPLQNETQLGPESVRPCLYKQQVLSLENRWTSDTLEGHTFWAVRVRARNNAGSGRYSVAAAVSLSSARPTDLLAPLTVVNVKPGSRRLEVRWEAPPDNGAPIVQYQALLLLMGTTPAVPALLAVQEHNVTETRVTFTCLVPSLQYAARVRVLNGAGYGNWSADLFHTVLLPDGRSSDEECLSPPTMMLPPPTDRPTGVPPIVMNLSMWKEIPAAIGEQSPDRTAELFSGNTPDSTEGSEIKPNGMRVASAPAVIG</sequence>
<feature type="compositionally biased region" description="Basic residues" evidence="1">
    <location>
        <begin position="86"/>
        <end position="101"/>
    </location>
</feature>
<dbReference type="SMART" id="SM00060">
    <property type="entry name" value="FN3"/>
    <property type="match status" value="2"/>
</dbReference>
<dbReference type="InterPro" id="IPR013783">
    <property type="entry name" value="Ig-like_fold"/>
</dbReference>
<reference evidence="3 4" key="1">
    <citation type="journal article" date="2015" name="Genome Biol. Evol.">
        <title>Comparative Genomics of a Bacterivorous Green Alga Reveals Evolutionary Causalities and Consequences of Phago-Mixotrophic Mode of Nutrition.</title>
        <authorList>
            <person name="Burns J.A."/>
            <person name="Paasch A."/>
            <person name="Narechania A."/>
            <person name="Kim E."/>
        </authorList>
    </citation>
    <scope>NUCLEOTIDE SEQUENCE [LARGE SCALE GENOMIC DNA]</scope>
    <source>
        <strain evidence="3 4">PLY_AMNH</strain>
    </source>
</reference>
<proteinExistence type="predicted"/>
<gene>
    <name evidence="3" type="ORF">CYMTET_43452</name>
</gene>
<dbReference type="AlphaFoldDB" id="A0AAE0C3T7"/>
<dbReference type="SUPFAM" id="SSF49265">
    <property type="entry name" value="Fibronectin type III"/>
    <property type="match status" value="1"/>
</dbReference>
<evidence type="ECO:0000313" key="3">
    <source>
        <dbReference type="EMBL" id="KAK3247040.1"/>
    </source>
</evidence>
<feature type="compositionally biased region" description="Pro residues" evidence="1">
    <location>
        <begin position="147"/>
        <end position="171"/>
    </location>
</feature>
<feature type="region of interest" description="Disordered" evidence="1">
    <location>
        <begin position="753"/>
        <end position="772"/>
    </location>
</feature>
<feature type="region of interest" description="Disordered" evidence="1">
    <location>
        <begin position="795"/>
        <end position="832"/>
    </location>
</feature>
<dbReference type="InterPro" id="IPR036116">
    <property type="entry name" value="FN3_sf"/>
</dbReference>
<accession>A0AAE0C3T7</accession>
<feature type="region of interest" description="Disordered" evidence="1">
    <location>
        <begin position="73"/>
        <end position="116"/>
    </location>
</feature>
<name>A0AAE0C3T7_9CHLO</name>
<dbReference type="Pfam" id="PF00041">
    <property type="entry name" value="fn3"/>
    <property type="match status" value="1"/>
</dbReference>
<feature type="domain" description="Fibronectin type-III" evidence="2">
    <location>
        <begin position="651"/>
        <end position="749"/>
    </location>
</feature>
<feature type="compositionally biased region" description="Polar residues" evidence="1">
    <location>
        <begin position="805"/>
        <end position="814"/>
    </location>
</feature>
<dbReference type="Gene3D" id="2.60.40.10">
    <property type="entry name" value="Immunoglobulins"/>
    <property type="match status" value="2"/>
</dbReference>
<evidence type="ECO:0000313" key="4">
    <source>
        <dbReference type="Proteomes" id="UP001190700"/>
    </source>
</evidence>
<dbReference type="Proteomes" id="UP001190700">
    <property type="component" value="Unassembled WGS sequence"/>
</dbReference>
<keyword evidence="4" id="KW-1185">Reference proteome</keyword>